<evidence type="ECO:0000313" key="5">
    <source>
        <dbReference type="Proteomes" id="UP000789405"/>
    </source>
</evidence>
<feature type="domain" description="ATPase AAA-type core" evidence="2">
    <location>
        <begin position="489"/>
        <end position="589"/>
    </location>
</feature>
<evidence type="ECO:0000256" key="1">
    <source>
        <dbReference type="SAM" id="MobiDB-lite"/>
    </source>
</evidence>
<dbReference type="Pfam" id="PF00004">
    <property type="entry name" value="AAA"/>
    <property type="match status" value="1"/>
</dbReference>
<evidence type="ECO:0000259" key="3">
    <source>
        <dbReference type="Pfam" id="PF22942"/>
    </source>
</evidence>
<dbReference type="InterPro" id="IPR054289">
    <property type="entry name" value="DUF7025"/>
</dbReference>
<dbReference type="EMBL" id="CAJVPY010004733">
    <property type="protein sequence ID" value="CAG8626601.1"/>
    <property type="molecule type" value="Genomic_DNA"/>
</dbReference>
<dbReference type="Pfam" id="PF22942">
    <property type="entry name" value="DUF7025"/>
    <property type="match status" value="1"/>
</dbReference>
<feature type="domain" description="DUF7025" evidence="3">
    <location>
        <begin position="216"/>
        <end position="308"/>
    </location>
</feature>
<dbReference type="AlphaFoldDB" id="A0A9N9D8Z4"/>
<dbReference type="Proteomes" id="UP000789405">
    <property type="component" value="Unassembled WGS sequence"/>
</dbReference>
<name>A0A9N9D8Z4_9GLOM</name>
<keyword evidence="5" id="KW-1185">Reference proteome</keyword>
<reference evidence="4" key="1">
    <citation type="submission" date="2021-06" db="EMBL/GenBank/DDBJ databases">
        <authorList>
            <person name="Kallberg Y."/>
            <person name="Tangrot J."/>
            <person name="Rosling A."/>
        </authorList>
    </citation>
    <scope>NUCLEOTIDE SEQUENCE</scope>
    <source>
        <strain evidence="4">MA453B</strain>
    </source>
</reference>
<dbReference type="PANTHER" id="PTHR46411:SF3">
    <property type="entry name" value="AAA+ ATPASE DOMAIN-CONTAINING PROTEIN"/>
    <property type="match status" value="1"/>
</dbReference>
<evidence type="ECO:0000259" key="2">
    <source>
        <dbReference type="Pfam" id="PF00004"/>
    </source>
</evidence>
<dbReference type="SUPFAM" id="SSF52540">
    <property type="entry name" value="P-loop containing nucleoside triphosphate hydrolases"/>
    <property type="match status" value="1"/>
</dbReference>
<evidence type="ECO:0000313" key="4">
    <source>
        <dbReference type="EMBL" id="CAG8626601.1"/>
    </source>
</evidence>
<dbReference type="GO" id="GO:0005524">
    <property type="term" value="F:ATP binding"/>
    <property type="evidence" value="ECO:0007669"/>
    <property type="project" value="InterPro"/>
</dbReference>
<dbReference type="OrthoDB" id="10042665at2759"/>
<sequence length="669" mass="75729">MSTSSEEVTKDVAKDTLKLDDEYIKDSVSEMSGENKDDPTTENKKSTKDDNIKSKIQTSVLNPAAPIILPPKSNRSFIPSVPMMLPTMPIGYQVARPVLPLAPLAPLAKGSEPFTTEEIGDSIYVKIIDKNLLAPLQSFVRSEDLYSVNPKISAHELFIILPQLKNCVGQDSQQMNNEFLDQATDPNTSSGNQIKPPLNQLVDWLEKEFDSTLKQIENMTDKHEISYKNLWYLFQNEAQVYARLHGKVCGARVTRCEYKSFGGTQFFIITGEIIDSNGHDFVNSVKTWYIDHFVGVLNIDKLPVVPLQKECAIRDELVKRGKKFEMLATGSHYLRYSGKFFRQSWFGPTYYKGDGRMMIDASTFGLINPNYDMGLANYNPANYNYNYNLPKQSNKGEDSSKRKIKEEELYMCSPTFFGFSFIAKKWGQFYVDQVDEIKFDDDAFNNLIMDTDRKDIIMSLVKSELSGGLDLISGKGGGCIFLLHGPPGAISEYLHRPLYAVSVGELGVTPKELEDKLSEILEVASVWNAVILIDEVDIFLEQRSKSDVNRNALVGIFLRLLEYHQGILFLTTNLESFDKAFYSRISIILKYDDLDELARAQVWRTFLDRADGKDKSQVDIDKLKQRQINGREIKTAVRMAKALATKSDLEAVITTSHLEKILDISVRNL</sequence>
<dbReference type="PANTHER" id="PTHR46411">
    <property type="entry name" value="FAMILY ATPASE, PUTATIVE-RELATED"/>
    <property type="match status" value="1"/>
</dbReference>
<dbReference type="InterPro" id="IPR003959">
    <property type="entry name" value="ATPase_AAA_core"/>
</dbReference>
<proteinExistence type="predicted"/>
<accession>A0A9N9D8Z4</accession>
<dbReference type="InterPro" id="IPR027417">
    <property type="entry name" value="P-loop_NTPase"/>
</dbReference>
<gene>
    <name evidence="4" type="ORF">DERYTH_LOCUS8922</name>
</gene>
<feature type="region of interest" description="Disordered" evidence="1">
    <location>
        <begin position="24"/>
        <end position="54"/>
    </location>
</feature>
<feature type="compositionally biased region" description="Basic and acidic residues" evidence="1">
    <location>
        <begin position="24"/>
        <end position="53"/>
    </location>
</feature>
<organism evidence="4 5">
    <name type="scientific">Dentiscutata erythropus</name>
    <dbReference type="NCBI Taxonomy" id="1348616"/>
    <lineage>
        <taxon>Eukaryota</taxon>
        <taxon>Fungi</taxon>
        <taxon>Fungi incertae sedis</taxon>
        <taxon>Mucoromycota</taxon>
        <taxon>Glomeromycotina</taxon>
        <taxon>Glomeromycetes</taxon>
        <taxon>Diversisporales</taxon>
        <taxon>Gigasporaceae</taxon>
        <taxon>Dentiscutata</taxon>
    </lineage>
</organism>
<protein>
    <submittedName>
        <fullName evidence="4">2675_t:CDS:1</fullName>
    </submittedName>
</protein>
<dbReference type="GO" id="GO:0016887">
    <property type="term" value="F:ATP hydrolysis activity"/>
    <property type="evidence" value="ECO:0007669"/>
    <property type="project" value="InterPro"/>
</dbReference>
<dbReference type="Gene3D" id="3.40.50.300">
    <property type="entry name" value="P-loop containing nucleotide triphosphate hydrolases"/>
    <property type="match status" value="1"/>
</dbReference>
<comment type="caution">
    <text evidence="4">The sequence shown here is derived from an EMBL/GenBank/DDBJ whole genome shotgun (WGS) entry which is preliminary data.</text>
</comment>